<comment type="caution">
    <text evidence="1">The sequence shown here is derived from an EMBL/GenBank/DDBJ whole genome shotgun (WGS) entry which is preliminary data.</text>
</comment>
<sequence length="104" mass="11055">MLMPCTMTSHLLVDAMSDALLCSASGKGAGVVAPHNPHPTTSLLRCLLASNRSNDLCGPYGTTRLSLDRSAAPFFSSNRSSNLCGPSGTTTLTFLCYHRYSFPL</sequence>
<accession>A0A426YEV2</accession>
<evidence type="ECO:0000313" key="2">
    <source>
        <dbReference type="Proteomes" id="UP000287651"/>
    </source>
</evidence>
<dbReference type="Proteomes" id="UP000287651">
    <property type="component" value="Unassembled WGS sequence"/>
</dbReference>
<proteinExistence type="predicted"/>
<name>A0A426YEV2_ENSVE</name>
<reference evidence="1 2" key="1">
    <citation type="journal article" date="2014" name="Agronomy (Basel)">
        <title>A Draft Genome Sequence for Ensete ventricosum, the Drought-Tolerant Tree Against Hunger.</title>
        <authorList>
            <person name="Harrison J."/>
            <person name="Moore K.A."/>
            <person name="Paszkiewicz K."/>
            <person name="Jones T."/>
            <person name="Grant M."/>
            <person name="Ambacheew D."/>
            <person name="Muzemil S."/>
            <person name="Studholme D.J."/>
        </authorList>
    </citation>
    <scope>NUCLEOTIDE SEQUENCE [LARGE SCALE GENOMIC DNA]</scope>
</reference>
<dbReference type="AlphaFoldDB" id="A0A426YEV2"/>
<dbReference type="EMBL" id="AMZH03012878">
    <property type="protein sequence ID" value="RRT50233.1"/>
    <property type="molecule type" value="Genomic_DNA"/>
</dbReference>
<protein>
    <submittedName>
        <fullName evidence="1">Uncharacterized protein</fullName>
    </submittedName>
</protein>
<evidence type="ECO:0000313" key="1">
    <source>
        <dbReference type="EMBL" id="RRT50233.1"/>
    </source>
</evidence>
<organism evidence="1 2">
    <name type="scientific">Ensete ventricosum</name>
    <name type="common">Abyssinian banana</name>
    <name type="synonym">Musa ensete</name>
    <dbReference type="NCBI Taxonomy" id="4639"/>
    <lineage>
        <taxon>Eukaryota</taxon>
        <taxon>Viridiplantae</taxon>
        <taxon>Streptophyta</taxon>
        <taxon>Embryophyta</taxon>
        <taxon>Tracheophyta</taxon>
        <taxon>Spermatophyta</taxon>
        <taxon>Magnoliopsida</taxon>
        <taxon>Liliopsida</taxon>
        <taxon>Zingiberales</taxon>
        <taxon>Musaceae</taxon>
        <taxon>Ensete</taxon>
    </lineage>
</organism>
<gene>
    <name evidence="1" type="ORF">B296_00003278</name>
</gene>